<evidence type="ECO:0000313" key="2">
    <source>
        <dbReference type="Proteomes" id="UP001315967"/>
    </source>
</evidence>
<dbReference type="Proteomes" id="UP001315967">
    <property type="component" value="Chromosome"/>
</dbReference>
<protein>
    <submittedName>
        <fullName evidence="1">Addiction module toxin RelE</fullName>
    </submittedName>
</protein>
<reference evidence="1 2" key="1">
    <citation type="submission" date="2022-08" db="EMBL/GenBank/DDBJ databases">
        <title>Aerococcaceae sp. nov isolated from spoiled eye mask.</title>
        <authorList>
            <person name="Zhou G."/>
            <person name="Xie X.-B."/>
            <person name="Shi Q.-S."/>
            <person name="Wang Y.-S."/>
            <person name="Wen X."/>
            <person name="Peng H."/>
            <person name="Yang X.-J."/>
            <person name="Tao H.-B."/>
            <person name="Huang X.-M."/>
        </authorList>
    </citation>
    <scope>NUCLEOTIDE SEQUENCE [LARGE SCALE GENOMIC DNA]</scope>
    <source>
        <strain evidence="2">DM20194951</strain>
    </source>
</reference>
<evidence type="ECO:0000313" key="1">
    <source>
        <dbReference type="EMBL" id="UUX32781.1"/>
    </source>
</evidence>
<organism evidence="1 2">
    <name type="scientific">Fundicoccus culcitae</name>
    <dbReference type="NCBI Taxonomy" id="2969821"/>
    <lineage>
        <taxon>Bacteria</taxon>
        <taxon>Bacillati</taxon>
        <taxon>Bacillota</taxon>
        <taxon>Bacilli</taxon>
        <taxon>Lactobacillales</taxon>
        <taxon>Aerococcaceae</taxon>
        <taxon>Fundicoccus</taxon>
    </lineage>
</organism>
<sequence length="99" mass="11698">MFKLEWFEEAKKDYDKLEGSQKIQVNKGLQKISERGMSAGKRLEKREVDLSMCREIKLKRLGLRIIFRESSKGIEIIEIIVVGKRSDNEVFRIAKERLR</sequence>
<dbReference type="EMBL" id="CP102453">
    <property type="protein sequence ID" value="UUX32781.1"/>
    <property type="molecule type" value="Genomic_DNA"/>
</dbReference>
<accession>A0ABY5P245</accession>
<keyword evidence="2" id="KW-1185">Reference proteome</keyword>
<proteinExistence type="predicted"/>
<dbReference type="InterPro" id="IPR035093">
    <property type="entry name" value="RelE/ParE_toxin_dom_sf"/>
</dbReference>
<dbReference type="RefSeq" id="WP_313792280.1">
    <property type="nucleotide sequence ID" value="NZ_CP102453.1"/>
</dbReference>
<gene>
    <name evidence="1" type="ORF">NRE15_07565</name>
</gene>
<dbReference type="SUPFAM" id="SSF143011">
    <property type="entry name" value="RelE-like"/>
    <property type="match status" value="1"/>
</dbReference>
<dbReference type="Gene3D" id="3.30.2310.20">
    <property type="entry name" value="RelE-like"/>
    <property type="match status" value="1"/>
</dbReference>
<name>A0ABY5P245_9LACT</name>